<proteinExistence type="predicted"/>
<reference evidence="1" key="1">
    <citation type="submission" date="2024-05" db="EMBL/GenBank/DDBJ databases">
        <title>Alkalihalobacillus sp. strain MEB203 novel alkaliphilic bacterium from Lonar Lake, India.</title>
        <authorList>
            <person name="Joshi A."/>
            <person name="Thite S."/>
            <person name="Mengade P."/>
        </authorList>
    </citation>
    <scope>NUCLEOTIDE SEQUENCE</scope>
    <source>
        <strain evidence="1">MEB 203</strain>
    </source>
</reference>
<protein>
    <submittedName>
        <fullName evidence="1">Right-handed parallel beta-helix repeat-containing protein</fullName>
    </submittedName>
</protein>
<evidence type="ECO:0000313" key="2">
    <source>
        <dbReference type="Proteomes" id="UP001148125"/>
    </source>
</evidence>
<accession>A0ABT5VF68</accession>
<dbReference type="EMBL" id="JAOTPO010000006">
    <property type="protein sequence ID" value="MDE5413806.1"/>
    <property type="molecule type" value="Genomic_DNA"/>
</dbReference>
<sequence length="142" mass="16133">MFENCIFESRHGGFSINSVHGIPDQVTITNSEFNALGDTHAITITSANKVLLENNHINADHMERSELAILRVGSYWTKNEPYEVKELTIRKNTIRSNIENKGISTIYSGKNAPPYTIEDNRLYNVILELKENDLSTDTYSQK</sequence>
<dbReference type="Gene3D" id="2.160.20.10">
    <property type="entry name" value="Single-stranded right-handed beta-helix, Pectin lyase-like"/>
    <property type="match status" value="1"/>
</dbReference>
<name>A0ABT5VF68_9BACI</name>
<dbReference type="Proteomes" id="UP001148125">
    <property type="component" value="Unassembled WGS sequence"/>
</dbReference>
<dbReference type="InterPro" id="IPR012334">
    <property type="entry name" value="Pectin_lyas_fold"/>
</dbReference>
<dbReference type="RefSeq" id="WP_275118425.1">
    <property type="nucleotide sequence ID" value="NZ_JAOTPO010000006.1"/>
</dbReference>
<dbReference type="SUPFAM" id="SSF51126">
    <property type="entry name" value="Pectin lyase-like"/>
    <property type="match status" value="1"/>
</dbReference>
<gene>
    <name evidence="1" type="ORF">N7Z68_10445</name>
</gene>
<dbReference type="InterPro" id="IPR011050">
    <property type="entry name" value="Pectin_lyase_fold/virulence"/>
</dbReference>
<comment type="caution">
    <text evidence="1">The sequence shown here is derived from an EMBL/GenBank/DDBJ whole genome shotgun (WGS) entry which is preliminary data.</text>
</comment>
<organism evidence="1 2">
    <name type="scientific">Alkalihalobacterium chitinilyticum</name>
    <dbReference type="NCBI Taxonomy" id="2980103"/>
    <lineage>
        <taxon>Bacteria</taxon>
        <taxon>Bacillati</taxon>
        <taxon>Bacillota</taxon>
        <taxon>Bacilli</taxon>
        <taxon>Bacillales</taxon>
        <taxon>Bacillaceae</taxon>
        <taxon>Alkalihalobacterium</taxon>
    </lineage>
</organism>
<evidence type="ECO:0000313" key="1">
    <source>
        <dbReference type="EMBL" id="MDE5413806.1"/>
    </source>
</evidence>
<keyword evidence="2" id="KW-1185">Reference proteome</keyword>